<organism evidence="3 4">
    <name type="scientific">Aerococcus urinae</name>
    <dbReference type="NCBI Taxonomy" id="1376"/>
    <lineage>
        <taxon>Bacteria</taxon>
        <taxon>Bacillati</taxon>
        <taxon>Bacillota</taxon>
        <taxon>Bacilli</taxon>
        <taxon>Lactobacillales</taxon>
        <taxon>Aerococcaceae</taxon>
        <taxon>Aerococcus</taxon>
    </lineage>
</organism>
<dbReference type="RefSeq" id="WP_101560390.1">
    <property type="nucleotide sequence ID" value="NZ_JASOEL010000003.1"/>
</dbReference>
<keyword evidence="2" id="KW-0812">Transmembrane</keyword>
<accession>A0A329NWF9</accession>
<evidence type="ECO:0000313" key="3">
    <source>
        <dbReference type="EMBL" id="RAV79121.1"/>
    </source>
</evidence>
<keyword evidence="2" id="KW-0472">Membrane</keyword>
<feature type="compositionally biased region" description="Basic and acidic residues" evidence="1">
    <location>
        <begin position="113"/>
        <end position="136"/>
    </location>
</feature>
<feature type="transmembrane region" description="Helical" evidence="2">
    <location>
        <begin position="54"/>
        <end position="75"/>
    </location>
</feature>
<dbReference type="Proteomes" id="UP000251923">
    <property type="component" value="Unassembled WGS sequence"/>
</dbReference>
<reference evidence="3 4" key="1">
    <citation type="submission" date="2018-04" db="EMBL/GenBank/DDBJ databases">
        <title>Aerococcus urinae genomes.</title>
        <authorList>
            <person name="Hilt E."/>
            <person name="Gilbert N.M."/>
            <person name="Thomas-White K."/>
            <person name="Putonti C."/>
            <person name="Lewis A.L."/>
            <person name="Visck K.L."/>
            <person name="Wolfe A.J."/>
        </authorList>
    </citation>
    <scope>NUCLEOTIDE SEQUENCE [LARGE SCALE GENOMIC DNA]</scope>
    <source>
        <strain evidence="3 4">UMB7480</strain>
    </source>
</reference>
<protein>
    <submittedName>
        <fullName evidence="3">Uncharacterized protein</fullName>
    </submittedName>
</protein>
<dbReference type="GeneID" id="86858535"/>
<dbReference type="EMBL" id="QMHM01000009">
    <property type="protein sequence ID" value="RAV79121.1"/>
    <property type="molecule type" value="Genomic_DNA"/>
</dbReference>
<gene>
    <name evidence="3" type="ORF">DBT54_05740</name>
</gene>
<comment type="caution">
    <text evidence="3">The sequence shown here is derived from an EMBL/GenBank/DDBJ whole genome shotgun (WGS) entry which is preliminary data.</text>
</comment>
<name>A0A329NWF9_9LACT</name>
<dbReference type="AlphaFoldDB" id="A0A329NWF9"/>
<keyword evidence="2" id="KW-1133">Transmembrane helix</keyword>
<feature type="region of interest" description="Disordered" evidence="1">
    <location>
        <begin position="107"/>
        <end position="136"/>
    </location>
</feature>
<sequence length="237" mass="27127">MKKLDKSWLKWIAIICVFIAFPVLILLIPLILAVSLFLMYYYRKKKYDENKYKRARLSTLISGGIMIIMIVSLIVNPPSKQNKSSDSAEQSSSNQVLSAEQQSEQYSKQAAESSKKREAEIESKKQKRLAEEEERKKKDAEAVNLIKKWVNDNGYNDAILDVQVFDNTAKIMITNSIDNFGKNKQEEIFTNIGSNINIILESNGHESKDIHFYNTSENEIATYALTVTDGYKVKLKK</sequence>
<feature type="transmembrane region" description="Helical" evidence="2">
    <location>
        <begin position="12"/>
        <end position="42"/>
    </location>
</feature>
<proteinExistence type="predicted"/>
<evidence type="ECO:0000256" key="1">
    <source>
        <dbReference type="SAM" id="MobiDB-lite"/>
    </source>
</evidence>
<evidence type="ECO:0000313" key="4">
    <source>
        <dbReference type="Proteomes" id="UP000251923"/>
    </source>
</evidence>
<evidence type="ECO:0000256" key="2">
    <source>
        <dbReference type="SAM" id="Phobius"/>
    </source>
</evidence>